<evidence type="ECO:0000313" key="11">
    <source>
        <dbReference type="EMBL" id="TGM51512.1"/>
    </source>
</evidence>
<keyword evidence="5 10" id="KW-0812">Transmembrane</keyword>
<feature type="transmembrane region" description="Helical" evidence="10">
    <location>
        <begin position="325"/>
        <end position="346"/>
    </location>
</feature>
<dbReference type="PANTHER" id="PTHR13285">
    <property type="entry name" value="ACYLTRANSFERASE"/>
    <property type="match status" value="1"/>
</dbReference>
<feature type="transmembrane region" description="Helical" evidence="10">
    <location>
        <begin position="154"/>
        <end position="174"/>
    </location>
</feature>
<keyword evidence="6 10" id="KW-1133">Transmembrane helix</keyword>
<dbReference type="PIRSF" id="PIRSF500217">
    <property type="entry name" value="AlgI"/>
    <property type="match status" value="1"/>
</dbReference>
<comment type="similarity">
    <text evidence="2 9">Belongs to the membrane-bound acyltransferase family.</text>
</comment>
<evidence type="ECO:0000256" key="8">
    <source>
        <dbReference type="ARBA" id="ARBA00023315"/>
    </source>
</evidence>
<dbReference type="Pfam" id="PF03062">
    <property type="entry name" value="MBOAT"/>
    <property type="match status" value="1"/>
</dbReference>
<keyword evidence="12" id="KW-1185">Reference proteome</keyword>
<dbReference type="Proteomes" id="UP000298112">
    <property type="component" value="Unassembled WGS sequence"/>
</dbReference>
<dbReference type="InterPro" id="IPR024194">
    <property type="entry name" value="Ac/AlaTfrase_AlgI/DltB"/>
</dbReference>
<evidence type="ECO:0000256" key="6">
    <source>
        <dbReference type="ARBA" id="ARBA00022989"/>
    </source>
</evidence>
<evidence type="ECO:0000256" key="9">
    <source>
        <dbReference type="PIRNR" id="PIRNR016636"/>
    </source>
</evidence>
<comment type="caution">
    <text evidence="11">The sequence shown here is derived from an EMBL/GenBank/DDBJ whole genome shotgun (WGS) entry which is preliminary data.</text>
</comment>
<evidence type="ECO:0000256" key="7">
    <source>
        <dbReference type="ARBA" id="ARBA00023136"/>
    </source>
</evidence>
<evidence type="ECO:0000256" key="5">
    <source>
        <dbReference type="ARBA" id="ARBA00022692"/>
    </source>
</evidence>
<gene>
    <name evidence="11" type="ORF">EHQ95_14500</name>
</gene>
<organism evidence="11 12">
    <name type="scientific">Leptospira vanthielii</name>
    <dbReference type="NCBI Taxonomy" id="293085"/>
    <lineage>
        <taxon>Bacteria</taxon>
        <taxon>Pseudomonadati</taxon>
        <taxon>Spirochaetota</taxon>
        <taxon>Spirochaetia</taxon>
        <taxon>Leptospirales</taxon>
        <taxon>Leptospiraceae</taxon>
        <taxon>Leptospira</taxon>
    </lineage>
</organism>
<feature type="transmembrane region" description="Helical" evidence="10">
    <location>
        <begin position="405"/>
        <end position="425"/>
    </location>
</feature>
<dbReference type="EMBL" id="RQHF01000030">
    <property type="protein sequence ID" value="TGM51512.1"/>
    <property type="molecule type" value="Genomic_DNA"/>
</dbReference>
<dbReference type="PIRSF" id="PIRSF016636">
    <property type="entry name" value="AlgI_DltB"/>
    <property type="match status" value="1"/>
</dbReference>
<proteinExistence type="inferred from homology"/>
<protein>
    <submittedName>
        <fullName evidence="11">MBOAT family protein</fullName>
    </submittedName>
</protein>
<evidence type="ECO:0000256" key="3">
    <source>
        <dbReference type="ARBA" id="ARBA00022475"/>
    </source>
</evidence>
<keyword evidence="3 9" id="KW-1003">Cell membrane</keyword>
<keyword evidence="4 9" id="KW-0808">Transferase</keyword>
<feature type="transmembrane region" description="Helical" evidence="10">
    <location>
        <begin position="124"/>
        <end position="142"/>
    </location>
</feature>
<evidence type="ECO:0000256" key="10">
    <source>
        <dbReference type="SAM" id="Phobius"/>
    </source>
</evidence>
<name>A0ABY2NLK4_9LEPT</name>
<reference evidence="12" key="1">
    <citation type="journal article" date="2019" name="PLoS Negl. Trop. Dis.">
        <title>Revisiting the worldwide diversity of Leptospira species in the environment.</title>
        <authorList>
            <person name="Vincent A.T."/>
            <person name="Schiettekatte O."/>
            <person name="Bourhy P."/>
            <person name="Veyrier F.J."/>
            <person name="Picardeau M."/>
        </authorList>
    </citation>
    <scope>NUCLEOTIDE SEQUENCE [LARGE SCALE GENOMIC DNA]</scope>
    <source>
        <strain evidence="12">201601955</strain>
    </source>
</reference>
<keyword evidence="7 9" id="KW-0472">Membrane</keyword>
<feature type="transmembrane region" description="Helical" evidence="10">
    <location>
        <begin position="71"/>
        <end position="91"/>
    </location>
</feature>
<evidence type="ECO:0000256" key="1">
    <source>
        <dbReference type="ARBA" id="ARBA00004651"/>
    </source>
</evidence>
<dbReference type="RefSeq" id="WP_002982984.1">
    <property type="nucleotide sequence ID" value="NZ_RQHF01000030.1"/>
</dbReference>
<dbReference type="InterPro" id="IPR004299">
    <property type="entry name" value="MBOAT_fam"/>
</dbReference>
<feature type="transmembrane region" description="Helical" evidence="10">
    <location>
        <begin position="33"/>
        <end position="59"/>
    </location>
</feature>
<evidence type="ECO:0000256" key="4">
    <source>
        <dbReference type="ARBA" id="ARBA00022679"/>
    </source>
</evidence>
<dbReference type="InterPro" id="IPR028362">
    <property type="entry name" value="AlgI"/>
</dbReference>
<dbReference type="PANTHER" id="PTHR13285:SF23">
    <property type="entry name" value="TEICHOIC ACID D-ALANYLTRANSFERASE"/>
    <property type="match status" value="1"/>
</dbReference>
<comment type="subcellular location">
    <subcellularLocation>
        <location evidence="1">Cell membrane</location>
        <topology evidence="1">Multi-pass membrane protein</topology>
    </subcellularLocation>
</comment>
<keyword evidence="8 9" id="KW-0012">Acyltransferase</keyword>
<feature type="transmembrane region" description="Helical" evidence="10">
    <location>
        <begin position="367"/>
        <end position="385"/>
    </location>
</feature>
<evidence type="ECO:0000313" key="12">
    <source>
        <dbReference type="Proteomes" id="UP000298112"/>
    </source>
</evidence>
<feature type="transmembrane region" description="Helical" evidence="10">
    <location>
        <begin position="445"/>
        <end position="464"/>
    </location>
</feature>
<accession>A0ABY2NLK4</accession>
<dbReference type="InterPro" id="IPR051085">
    <property type="entry name" value="MB_O-acyltransferase"/>
</dbReference>
<evidence type="ECO:0000256" key="2">
    <source>
        <dbReference type="ARBA" id="ARBA00010323"/>
    </source>
</evidence>
<sequence length="474" mass="54994">MKFTSLSFLLFFLVVYCLHWMFRGKSRLSFLFLASFGFYAAWSIPFAFHFLSIVLLNHFFNKQILKNKSSFWFPVSLFVNFGNLFLFKYFYFLWDTLFQLTGSIWFAPESIQSFLNSQFGADSITLPLAISFYTFQMVAYTVDIKRGNAEENPNFLQFALFIFFFPQLVAGPIVRHGEFFYQLEVWNAKKEQLFEGYYLVFLGLFKKVILADNLSPVIEPIFQNPEQYDGFSNFIAMFGYSARVYCDFSGYTDLARGLGKLLGINLPENFHAPFLSASVRELWTRWHMTLATWIKDYIYFPLGGSRVSEYRGYLNLIVTFTLAGFWHGANFTFIIWGFLHGLMLSVERKIELIRKPDKTAKIAKWQKFLGIVYAFGFFTFTIAFFNGPTVHNSLVMLAKAFTGGAGIRTNKLELIVYTLILTFILNYLQTKPSFPRENWSTKTSLGFLLLFSLVITILLGYLAPGGTEFIYFQF</sequence>